<proteinExistence type="predicted"/>
<sequence length="237" mass="27069">MLVGFLCRLNTRIGIGSRQDHLGAKAKTLQAYLFGSSAVEKAYFGVPLRRGKKVISLEAEQVVTALKRVKDQSVHTSSVLETKVKRLLKSDVLSVLYTLQHQNEADLALKVFKMIQKEFWYVPDVIFYRSMIAALGRSEKFDEIDKLLIDLQSEGLKPTKIVFLEILQNCLKLQKFSLVKSYLEKMKQLDCPPDEQILRTCINSLQRVGEAELSSELETQYLMLRESRKLRGAVEVE</sequence>
<comment type="caution">
    <text evidence="1">The sequence shown here is derived from an EMBL/GenBank/DDBJ whole genome shotgun (WGS) entry which is preliminary data.</text>
</comment>
<evidence type="ECO:0000313" key="2">
    <source>
        <dbReference type="Proteomes" id="UP001162992"/>
    </source>
</evidence>
<protein>
    <submittedName>
        <fullName evidence="1">Uncharacterized protein</fullName>
    </submittedName>
</protein>
<name>A0ACC2ALN8_DIPCM</name>
<accession>A0ACC2ALN8</accession>
<dbReference type="Proteomes" id="UP001162992">
    <property type="component" value="Chromosome 21"/>
</dbReference>
<reference evidence="2" key="1">
    <citation type="journal article" date="2024" name="Proc. Natl. Acad. Sci. U.S.A.">
        <title>Extraordinary preservation of gene collinearity over three hundred million years revealed in homosporous lycophytes.</title>
        <authorList>
            <person name="Li C."/>
            <person name="Wickell D."/>
            <person name="Kuo L.Y."/>
            <person name="Chen X."/>
            <person name="Nie B."/>
            <person name="Liao X."/>
            <person name="Peng D."/>
            <person name="Ji J."/>
            <person name="Jenkins J."/>
            <person name="Williams M."/>
            <person name="Shu S."/>
            <person name="Plott C."/>
            <person name="Barry K."/>
            <person name="Rajasekar S."/>
            <person name="Grimwood J."/>
            <person name="Han X."/>
            <person name="Sun S."/>
            <person name="Hou Z."/>
            <person name="He W."/>
            <person name="Dai G."/>
            <person name="Sun C."/>
            <person name="Schmutz J."/>
            <person name="Leebens-Mack J.H."/>
            <person name="Li F.W."/>
            <person name="Wang L."/>
        </authorList>
    </citation>
    <scope>NUCLEOTIDE SEQUENCE [LARGE SCALE GENOMIC DNA]</scope>
    <source>
        <strain evidence="2">cv. PW_Plant_1</strain>
    </source>
</reference>
<keyword evidence="2" id="KW-1185">Reference proteome</keyword>
<gene>
    <name evidence="1" type="ORF">O6H91_21G069000</name>
</gene>
<dbReference type="EMBL" id="CM055112">
    <property type="protein sequence ID" value="KAJ7518441.1"/>
    <property type="molecule type" value="Genomic_DNA"/>
</dbReference>
<evidence type="ECO:0000313" key="1">
    <source>
        <dbReference type="EMBL" id="KAJ7518441.1"/>
    </source>
</evidence>
<organism evidence="1 2">
    <name type="scientific">Diphasiastrum complanatum</name>
    <name type="common">Issler's clubmoss</name>
    <name type="synonym">Lycopodium complanatum</name>
    <dbReference type="NCBI Taxonomy" id="34168"/>
    <lineage>
        <taxon>Eukaryota</taxon>
        <taxon>Viridiplantae</taxon>
        <taxon>Streptophyta</taxon>
        <taxon>Embryophyta</taxon>
        <taxon>Tracheophyta</taxon>
        <taxon>Lycopodiopsida</taxon>
        <taxon>Lycopodiales</taxon>
        <taxon>Lycopodiaceae</taxon>
        <taxon>Lycopodioideae</taxon>
        <taxon>Diphasiastrum</taxon>
    </lineage>
</organism>